<dbReference type="PATRIC" id="fig|1461693.3.peg.1466"/>
<sequence length="530" mass="58045">MRSKHIVKEEYDTMMDWAGRAIEIMAMTFVVVIGVAVLAAVIMFWIDRTQTGDAIRRNYPVIGRFRSLFSELGEFFRQYFFAMDREEMPFNRAQRNWAYNASEKKGNTIAFGSTRNLNVPGTPIFMNAVFPPLDDQYSTTEPLLIGPHCAKPYEAPSIFNISGMSYGAISKPAVQALSRGAAQAGIWLNTGEGGLSPYHLEGECHIVYQIGTAKFGVRDAAGDLSDDRLRQVASNPRVKMFEIKLSQGAKPGKGGILPAAKIDEEVARIRGVPMGQDAISPNRHREVNDFDGLLDLIARIRDVTGRPVGIKTCIGSADPWFDFFREIKVRGAESAPDFITVDGGEGGTGAAPMPLMDLVGLPLREALIRMVDLRDLAGLHDRIRIIASGKLIVPGDVAWAICLGADFVVSARGFMFSLGCIQALKCNKNTCPTGITTHIPSLQKGLVVEEKDKRVAAYAKAVINEVETIAHSVGVPEPRLMRRRHVRVVGDDGASVQLNELHPSVQIDDEGQVSAGGHPQFEQALKRMQV</sequence>
<reference evidence="5 6" key="1">
    <citation type="submission" date="2013-04" db="EMBL/GenBank/DDBJ databases">
        <title>Shimia sp. 22II-S11-Z10 Genome Sequencing.</title>
        <authorList>
            <person name="Lai Q."/>
            <person name="Li G."/>
            <person name="Shao Z."/>
        </authorList>
    </citation>
    <scope>NUCLEOTIDE SEQUENCE [LARGE SCALE GENOMIC DNA]</scope>
    <source>
        <strain evidence="6">22II-S11-Z10</strain>
    </source>
</reference>
<evidence type="ECO:0000256" key="3">
    <source>
        <dbReference type="SAM" id="Phobius"/>
    </source>
</evidence>
<feature type="transmembrane region" description="Helical" evidence="3">
    <location>
        <begin position="21"/>
        <end position="46"/>
    </location>
</feature>
<comment type="caution">
    <text evidence="5">The sequence shown here is derived from an EMBL/GenBank/DDBJ whole genome shotgun (WGS) entry which is preliminary data.</text>
</comment>
<dbReference type="CDD" id="cd02808">
    <property type="entry name" value="GltS_FMN"/>
    <property type="match status" value="1"/>
</dbReference>
<evidence type="ECO:0000313" key="5">
    <source>
        <dbReference type="EMBL" id="KCV82709.1"/>
    </source>
</evidence>
<dbReference type="PANTHER" id="PTHR43819">
    <property type="entry name" value="ARCHAEAL-TYPE GLUTAMATE SYNTHASE [NADPH]"/>
    <property type="match status" value="1"/>
</dbReference>
<dbReference type="eggNOG" id="COG0069">
    <property type="taxonomic scope" value="Bacteria"/>
</dbReference>
<keyword evidence="3" id="KW-0472">Membrane</keyword>
<dbReference type="Proteomes" id="UP000024836">
    <property type="component" value="Unassembled WGS sequence"/>
</dbReference>
<organism evidence="5 6">
    <name type="scientific">Actibacterium atlanticum</name>
    <dbReference type="NCBI Taxonomy" id="1461693"/>
    <lineage>
        <taxon>Bacteria</taxon>
        <taxon>Pseudomonadati</taxon>
        <taxon>Pseudomonadota</taxon>
        <taxon>Alphaproteobacteria</taxon>
        <taxon>Rhodobacterales</taxon>
        <taxon>Roseobacteraceae</taxon>
        <taxon>Actibacterium</taxon>
    </lineage>
</organism>
<dbReference type="InterPro" id="IPR024188">
    <property type="entry name" value="GltB"/>
</dbReference>
<keyword evidence="3" id="KW-0812">Transmembrane</keyword>
<dbReference type="InterPro" id="IPR013785">
    <property type="entry name" value="Aldolase_TIM"/>
</dbReference>
<dbReference type="Pfam" id="PF01645">
    <property type="entry name" value="Glu_synthase"/>
    <property type="match status" value="1"/>
</dbReference>
<feature type="domain" description="Glutamate synthase" evidence="4">
    <location>
        <begin position="149"/>
        <end position="475"/>
    </location>
</feature>
<protein>
    <submittedName>
        <fullName evidence="5">Ferredoxin-dependent glutamate synthase</fullName>
    </submittedName>
</protein>
<dbReference type="SUPFAM" id="SSF51395">
    <property type="entry name" value="FMN-linked oxidoreductases"/>
    <property type="match status" value="1"/>
</dbReference>
<dbReference type="Gene3D" id="3.20.20.70">
    <property type="entry name" value="Aldolase class I"/>
    <property type="match status" value="1"/>
</dbReference>
<evidence type="ECO:0000256" key="2">
    <source>
        <dbReference type="PIRNR" id="PIRNR006429"/>
    </source>
</evidence>
<name>A0A058ZM90_9RHOB</name>
<proteinExistence type="inferred from homology"/>
<comment type="similarity">
    <text evidence="1 2">Belongs to the glutamate synthase family.</text>
</comment>
<keyword evidence="6" id="KW-1185">Reference proteome</keyword>
<dbReference type="GO" id="GO:0006537">
    <property type="term" value="P:glutamate biosynthetic process"/>
    <property type="evidence" value="ECO:0007669"/>
    <property type="project" value="InterPro"/>
</dbReference>
<dbReference type="GO" id="GO:0015930">
    <property type="term" value="F:glutamate synthase activity"/>
    <property type="evidence" value="ECO:0007669"/>
    <property type="project" value="InterPro"/>
</dbReference>
<evidence type="ECO:0000259" key="4">
    <source>
        <dbReference type="Pfam" id="PF01645"/>
    </source>
</evidence>
<dbReference type="InterPro" id="IPR002932">
    <property type="entry name" value="Glu_synthdom"/>
</dbReference>
<gene>
    <name evidence="5" type="ORF">ATO10_07191</name>
</gene>
<evidence type="ECO:0000256" key="1">
    <source>
        <dbReference type="ARBA" id="ARBA00009716"/>
    </source>
</evidence>
<accession>A0A058ZM90</accession>
<evidence type="ECO:0000313" key="6">
    <source>
        <dbReference type="Proteomes" id="UP000024836"/>
    </source>
</evidence>
<dbReference type="PANTHER" id="PTHR43819:SF1">
    <property type="entry name" value="ARCHAEAL-TYPE GLUTAMATE SYNTHASE [NADPH]"/>
    <property type="match status" value="1"/>
</dbReference>
<keyword evidence="3" id="KW-1133">Transmembrane helix</keyword>
<dbReference type="STRING" id="1461693.ATO10_07191"/>
<dbReference type="PIRSF" id="PIRSF006429">
    <property type="entry name" value="GOGAT_lg_2"/>
    <property type="match status" value="1"/>
</dbReference>
<dbReference type="EMBL" id="AQQY01000003">
    <property type="protein sequence ID" value="KCV82709.1"/>
    <property type="molecule type" value="Genomic_DNA"/>
</dbReference>
<dbReference type="AlphaFoldDB" id="A0A058ZM90"/>